<dbReference type="CDD" id="cd01127">
    <property type="entry name" value="TrwB_TraG_TraD_VirD4"/>
    <property type="match status" value="1"/>
</dbReference>
<dbReference type="PANTHER" id="PTHR37937">
    <property type="entry name" value="CONJUGATIVE TRANSFER: DNA TRANSPORT"/>
    <property type="match status" value="1"/>
</dbReference>
<dbReference type="GO" id="GO:0005886">
    <property type="term" value="C:plasma membrane"/>
    <property type="evidence" value="ECO:0007669"/>
    <property type="project" value="UniProtKB-SubCell"/>
</dbReference>
<dbReference type="Gene3D" id="3.40.50.300">
    <property type="entry name" value="P-loop containing nucleotide triphosphate hydrolases"/>
    <property type="match status" value="1"/>
</dbReference>
<evidence type="ECO:0000256" key="8">
    <source>
        <dbReference type="SAM" id="Phobius"/>
    </source>
</evidence>
<evidence type="ECO:0000256" key="7">
    <source>
        <dbReference type="SAM" id="MobiDB-lite"/>
    </source>
</evidence>
<dbReference type="InterPro" id="IPR027417">
    <property type="entry name" value="P-loop_NTPase"/>
</dbReference>
<dbReference type="EMBL" id="FQZF01000059">
    <property type="protein sequence ID" value="SHK47012.1"/>
    <property type="molecule type" value="Genomic_DNA"/>
</dbReference>
<sequence length="611" mass="66122">MSERRRLPSPGRLVAWGLLLAILALLWTAAASAVFLWGTGLVRYFPFQGTAWIGKWWSYALFASPHPIVGRWLMFGAGAPTVFLGLVIYRLVQLRGGRVTRPGEVVRGSTDNHGHAEWMSMKEARDRFPGPHPDFGGVVVGEAYRVDQDKVARLAFDPERRETWGQGGKAALLVDPCKIGPTHSLVFAGSGGFKTVSAASTLVHWTGAAVVLDPSRELGPMLSAARAAMGHKVVSLEPGTPGGINVLDWIDVTHPLAETNVHAVVGWIFGEAEGGSSDADKFFRNWGKQLVACLLAHMLWDDTMPAEAKTLRTLRAGIVTPEDQMRDVLEGIHAGSNSPMARDIAGTIKKIVPETFSGIYGNATGDTAWLSVAAYADLVSGGTEGAEPSCGTAELTEGKLTVFLQIPLKVLRDTPAVGRVLVGALLNALYEADGAVQGRVLFMLDEVRRLGPMKILEVARDAGRKYGITLQLLYQAEDQLVEQWGRQGRNAWFDSVSWRMYAAVQNTDTAKSVSDAAGGHSVLAESEGSNAGSQGKALEVGSRSKGTSMNRHEMARALIRPDELMQDVRGDEAFVFARGSKPLRCGRAIYFRRAELRAVIEASRFHKQAAE</sequence>
<dbReference type="OrthoDB" id="9759295at2"/>
<accession>A0A1M6SQJ5</accession>
<evidence type="ECO:0000256" key="6">
    <source>
        <dbReference type="ARBA" id="ARBA00023136"/>
    </source>
</evidence>
<keyword evidence="10" id="KW-1185">Reference proteome</keyword>
<dbReference type="SUPFAM" id="SSF52540">
    <property type="entry name" value="P-loop containing nucleoside triphosphate hydrolases"/>
    <property type="match status" value="1"/>
</dbReference>
<dbReference type="NCBIfam" id="NF010394">
    <property type="entry name" value="PRK13822.1"/>
    <property type="match status" value="1"/>
</dbReference>
<feature type="transmembrane region" description="Helical" evidence="8">
    <location>
        <begin position="72"/>
        <end position="92"/>
    </location>
</feature>
<comment type="subcellular location">
    <subcellularLocation>
        <location evidence="1">Cell membrane</location>
        <topology evidence="1">Multi-pass membrane protein</topology>
    </subcellularLocation>
</comment>
<proteinExistence type="inferred from homology"/>
<dbReference type="InterPro" id="IPR003688">
    <property type="entry name" value="TraG/VirD4"/>
</dbReference>
<dbReference type="AlphaFoldDB" id="A0A1M6SQJ5"/>
<dbReference type="InterPro" id="IPR051539">
    <property type="entry name" value="T4SS-coupling_protein"/>
</dbReference>
<dbReference type="Pfam" id="PF02534">
    <property type="entry name" value="T4SS-DNA_transf"/>
    <property type="match status" value="1"/>
</dbReference>
<dbReference type="PANTHER" id="PTHR37937:SF1">
    <property type="entry name" value="CONJUGATIVE TRANSFER: DNA TRANSPORT"/>
    <property type="match status" value="1"/>
</dbReference>
<evidence type="ECO:0000313" key="9">
    <source>
        <dbReference type="EMBL" id="SHK47012.1"/>
    </source>
</evidence>
<keyword evidence="6 8" id="KW-0472">Membrane</keyword>
<protein>
    <submittedName>
        <fullName evidence="9">Type IV secretion system protein VirD4</fullName>
    </submittedName>
</protein>
<organism evidence="9 10">
    <name type="scientific">Muricoccus roseus</name>
    <dbReference type="NCBI Taxonomy" id="198092"/>
    <lineage>
        <taxon>Bacteria</taxon>
        <taxon>Pseudomonadati</taxon>
        <taxon>Pseudomonadota</taxon>
        <taxon>Alphaproteobacteria</taxon>
        <taxon>Acetobacterales</taxon>
        <taxon>Roseomonadaceae</taxon>
        <taxon>Muricoccus</taxon>
    </lineage>
</organism>
<keyword evidence="4 8" id="KW-0812">Transmembrane</keyword>
<comment type="similarity">
    <text evidence="2">Belongs to the VirD4/TraG family.</text>
</comment>
<evidence type="ECO:0000256" key="1">
    <source>
        <dbReference type="ARBA" id="ARBA00004651"/>
    </source>
</evidence>
<evidence type="ECO:0000256" key="4">
    <source>
        <dbReference type="ARBA" id="ARBA00022692"/>
    </source>
</evidence>
<evidence type="ECO:0000256" key="2">
    <source>
        <dbReference type="ARBA" id="ARBA00008806"/>
    </source>
</evidence>
<feature type="region of interest" description="Disordered" evidence="7">
    <location>
        <begin position="523"/>
        <end position="550"/>
    </location>
</feature>
<gene>
    <name evidence="9" type="ORF">SAMN02745194_04983</name>
</gene>
<evidence type="ECO:0000256" key="3">
    <source>
        <dbReference type="ARBA" id="ARBA00022475"/>
    </source>
</evidence>
<keyword evidence="3" id="KW-1003">Cell membrane</keyword>
<reference evidence="9 10" key="1">
    <citation type="submission" date="2016-11" db="EMBL/GenBank/DDBJ databases">
        <authorList>
            <person name="Jaros S."/>
            <person name="Januszkiewicz K."/>
            <person name="Wedrychowicz H."/>
        </authorList>
    </citation>
    <scope>NUCLEOTIDE SEQUENCE [LARGE SCALE GENOMIC DNA]</scope>
    <source>
        <strain evidence="9 10">DSM 14916</strain>
    </source>
</reference>
<evidence type="ECO:0000313" key="10">
    <source>
        <dbReference type="Proteomes" id="UP000184387"/>
    </source>
</evidence>
<evidence type="ECO:0000256" key="5">
    <source>
        <dbReference type="ARBA" id="ARBA00022989"/>
    </source>
</evidence>
<keyword evidence="5 8" id="KW-1133">Transmembrane helix</keyword>
<name>A0A1M6SQJ5_9PROT</name>
<dbReference type="RefSeq" id="WP_073140486.1">
    <property type="nucleotide sequence ID" value="NZ_FQZF01000059.1"/>
</dbReference>
<dbReference type="STRING" id="198092.SAMN02745194_04983"/>
<dbReference type="Proteomes" id="UP000184387">
    <property type="component" value="Unassembled WGS sequence"/>
</dbReference>